<name>A0A1D2QMI2_9GAMM</name>
<dbReference type="Proteomes" id="UP000242502">
    <property type="component" value="Unassembled WGS sequence"/>
</dbReference>
<dbReference type="Pfam" id="PF11333">
    <property type="entry name" value="DUF3135"/>
    <property type="match status" value="1"/>
</dbReference>
<evidence type="ECO:0008006" key="3">
    <source>
        <dbReference type="Google" id="ProtNLM"/>
    </source>
</evidence>
<evidence type="ECO:0000313" key="2">
    <source>
        <dbReference type="Proteomes" id="UP000242502"/>
    </source>
</evidence>
<dbReference type="InterPro" id="IPR021482">
    <property type="entry name" value="DUF3135"/>
</dbReference>
<evidence type="ECO:0000313" key="1">
    <source>
        <dbReference type="EMBL" id="ODS22791.1"/>
    </source>
</evidence>
<sequence>MSDLPKFDELVKLAQENPEALEKLRQEHINRTIENAPKAYKHRLQGLQFQIDSQRQIHKNSPLGACIKISQMMNESFAEFRSWLNQASGVNDPLRELVQETEEREAKSANILAFPSN</sequence>
<proteinExistence type="predicted"/>
<dbReference type="EMBL" id="MDLC01000052">
    <property type="protein sequence ID" value="ODS22791.1"/>
    <property type="molecule type" value="Genomic_DNA"/>
</dbReference>
<protein>
    <recommendedName>
        <fullName evidence="3">DUF3135 domain-containing protein</fullName>
    </recommendedName>
</protein>
<dbReference type="STRING" id="62101.AB835_12225"/>
<reference evidence="1 2" key="1">
    <citation type="journal article" date="2016" name="Appl. Environ. Microbiol.">
        <title>Lack of Overt Genome Reduction in the Bryostatin-Producing Bryozoan Symbiont "Candidatus Endobugula sertula".</title>
        <authorList>
            <person name="Miller I.J."/>
            <person name="Vanee N."/>
            <person name="Fong S.S."/>
            <person name="Lim-Fong G.E."/>
            <person name="Kwan J.C."/>
        </authorList>
    </citation>
    <scope>NUCLEOTIDE SEQUENCE [LARGE SCALE GENOMIC DNA]</scope>
    <source>
        <strain evidence="1">AB1-4</strain>
    </source>
</reference>
<dbReference type="AlphaFoldDB" id="A0A1D2QMI2"/>
<accession>A0A1D2QMI2</accession>
<gene>
    <name evidence="1" type="ORF">AB835_12225</name>
</gene>
<comment type="caution">
    <text evidence="1">The sequence shown here is derived from an EMBL/GenBank/DDBJ whole genome shotgun (WGS) entry which is preliminary data.</text>
</comment>
<organism evidence="1 2">
    <name type="scientific">Candidatus Endobugula sertula</name>
    <name type="common">Bugula neritina bacterial symbiont</name>
    <dbReference type="NCBI Taxonomy" id="62101"/>
    <lineage>
        <taxon>Bacteria</taxon>
        <taxon>Pseudomonadati</taxon>
        <taxon>Pseudomonadota</taxon>
        <taxon>Gammaproteobacteria</taxon>
        <taxon>Cellvibrionales</taxon>
        <taxon>Cellvibrionaceae</taxon>
        <taxon>Candidatus Endobugula</taxon>
    </lineage>
</organism>